<feature type="non-terminal residue" evidence="2">
    <location>
        <position position="183"/>
    </location>
</feature>
<sequence>MTPVLKSKSDIVTRGSEFDYPCIFRFFSPGASTSRGPNHSLKRTQQLSLLDGLVVSLMGTIMLIFTIASRSLFALIKQREDSDMGWSLYFAKPESVPEVICTVYIMGVSLLVASFIKLVTQKLSLLDGLVISFDIDHFYDVYLHRYHAFPGISYLDPGPDPDLDLDPHPIQTTCHNGYPIYTV</sequence>
<keyword evidence="1 2" id="KW-0812">Transmembrane</keyword>
<dbReference type="AlphaFoldDB" id="X8JPT7"/>
<accession>X8JPT7</accession>
<proteinExistence type="predicted"/>
<evidence type="ECO:0000313" key="2">
    <source>
        <dbReference type="EMBL" id="EUC65719.1"/>
    </source>
</evidence>
<evidence type="ECO:0000313" key="3">
    <source>
        <dbReference type="Proteomes" id="UP000030108"/>
    </source>
</evidence>
<gene>
    <name evidence="2" type="ORF">RSOL_452460</name>
</gene>
<protein>
    <submittedName>
        <fullName evidence="2">Transmembrane protein, putative</fullName>
    </submittedName>
</protein>
<feature type="transmembrane region" description="Helical" evidence="1">
    <location>
        <begin position="96"/>
        <end position="116"/>
    </location>
</feature>
<keyword evidence="1" id="KW-0472">Membrane</keyword>
<dbReference type="Proteomes" id="UP000030108">
    <property type="component" value="Unassembled WGS sequence"/>
</dbReference>
<keyword evidence="1" id="KW-1133">Transmembrane helix</keyword>
<name>X8JPT7_9AGAM</name>
<comment type="caution">
    <text evidence="2">The sequence shown here is derived from an EMBL/GenBank/DDBJ whole genome shotgun (WGS) entry which is preliminary data.</text>
</comment>
<feature type="transmembrane region" description="Helical" evidence="1">
    <location>
        <begin position="49"/>
        <end position="76"/>
    </location>
</feature>
<organism evidence="2 3">
    <name type="scientific">Rhizoctonia solani AG-3 Rhs1AP</name>
    <dbReference type="NCBI Taxonomy" id="1086054"/>
    <lineage>
        <taxon>Eukaryota</taxon>
        <taxon>Fungi</taxon>
        <taxon>Dikarya</taxon>
        <taxon>Basidiomycota</taxon>
        <taxon>Agaricomycotina</taxon>
        <taxon>Agaricomycetes</taxon>
        <taxon>Cantharellales</taxon>
        <taxon>Ceratobasidiaceae</taxon>
        <taxon>Rhizoctonia</taxon>
    </lineage>
</organism>
<evidence type="ECO:0000256" key="1">
    <source>
        <dbReference type="SAM" id="Phobius"/>
    </source>
</evidence>
<reference evidence="3" key="1">
    <citation type="journal article" date="2014" name="Genome Announc.">
        <title>Draft genome sequence of the plant-pathogenic soil fungus Rhizoctonia solani anastomosis group 3 strain Rhs1AP.</title>
        <authorList>
            <person name="Cubeta M.A."/>
            <person name="Thomas E."/>
            <person name="Dean R.A."/>
            <person name="Jabaji S."/>
            <person name="Neate S.M."/>
            <person name="Tavantzis S."/>
            <person name="Toda T."/>
            <person name="Vilgalys R."/>
            <person name="Bharathan N."/>
            <person name="Fedorova-Abrams N."/>
            <person name="Pakala S.B."/>
            <person name="Pakala S.M."/>
            <person name="Zafar N."/>
            <person name="Joardar V."/>
            <person name="Losada L."/>
            <person name="Nierman W.C."/>
        </authorList>
    </citation>
    <scope>NUCLEOTIDE SEQUENCE [LARGE SCALE GENOMIC DNA]</scope>
    <source>
        <strain evidence="3">AG-3</strain>
    </source>
</reference>
<dbReference type="EMBL" id="JATN01000311">
    <property type="protein sequence ID" value="EUC65719.1"/>
    <property type="molecule type" value="Genomic_DNA"/>
</dbReference>